<feature type="transmembrane region" description="Helical" evidence="11">
    <location>
        <begin position="221"/>
        <end position="241"/>
    </location>
</feature>
<dbReference type="RefSeq" id="XP_022084418.1">
    <property type="nucleotide sequence ID" value="XM_022228726.1"/>
</dbReference>
<keyword evidence="4 11" id="KW-1133">Transmembrane helix</keyword>
<dbReference type="SUPFAM" id="SSF81321">
    <property type="entry name" value="Family A G protein-coupled receptor-like"/>
    <property type="match status" value="1"/>
</dbReference>
<dbReference type="PROSITE" id="PS50262">
    <property type="entry name" value="G_PROTEIN_RECEP_F1_2"/>
    <property type="match status" value="1"/>
</dbReference>
<dbReference type="OrthoDB" id="5969463at2759"/>
<evidence type="ECO:0000256" key="5">
    <source>
        <dbReference type="ARBA" id="ARBA00023040"/>
    </source>
</evidence>
<evidence type="ECO:0000256" key="7">
    <source>
        <dbReference type="ARBA" id="ARBA00023170"/>
    </source>
</evidence>
<evidence type="ECO:0000256" key="9">
    <source>
        <dbReference type="RuleBase" id="RU000688"/>
    </source>
</evidence>
<feature type="compositionally biased region" description="Polar residues" evidence="10">
    <location>
        <begin position="9"/>
        <end position="33"/>
    </location>
</feature>
<evidence type="ECO:0000259" key="12">
    <source>
        <dbReference type="PROSITE" id="PS50262"/>
    </source>
</evidence>
<comment type="similarity">
    <text evidence="9">Belongs to the G-protein coupled receptor 1 family.</text>
</comment>
<dbReference type="GO" id="GO:0004930">
    <property type="term" value="F:G protein-coupled receptor activity"/>
    <property type="evidence" value="ECO:0007669"/>
    <property type="project" value="UniProtKB-KW"/>
</dbReference>
<dbReference type="Pfam" id="PF00001">
    <property type="entry name" value="7tm_1"/>
    <property type="match status" value="1"/>
</dbReference>
<feature type="region of interest" description="Disordered" evidence="10">
    <location>
        <begin position="1"/>
        <end position="35"/>
    </location>
</feature>
<evidence type="ECO:0000256" key="2">
    <source>
        <dbReference type="ARBA" id="ARBA00022475"/>
    </source>
</evidence>
<name>A0A8B7XU89_ACAPL</name>
<keyword evidence="3 9" id="KW-0812">Transmembrane</keyword>
<dbReference type="Proteomes" id="UP000694845">
    <property type="component" value="Unplaced"/>
</dbReference>
<dbReference type="CDD" id="cd00637">
    <property type="entry name" value="7tm_classA_rhodopsin-like"/>
    <property type="match status" value="1"/>
</dbReference>
<dbReference type="KEGG" id="aplc:110975874"/>
<dbReference type="AlphaFoldDB" id="A0A8B7XU89"/>
<keyword evidence="5 9" id="KW-0297">G-protein coupled receptor</keyword>
<keyword evidence="6 11" id="KW-0472">Membrane</keyword>
<keyword evidence="8 9" id="KW-0807">Transducer</keyword>
<evidence type="ECO:0000256" key="8">
    <source>
        <dbReference type="ARBA" id="ARBA00023224"/>
    </source>
</evidence>
<dbReference type="PROSITE" id="PS00237">
    <property type="entry name" value="G_PROTEIN_RECEP_F1_1"/>
    <property type="match status" value="1"/>
</dbReference>
<evidence type="ECO:0000256" key="1">
    <source>
        <dbReference type="ARBA" id="ARBA00004651"/>
    </source>
</evidence>
<dbReference type="GeneID" id="110975874"/>
<dbReference type="GO" id="GO:0005886">
    <property type="term" value="C:plasma membrane"/>
    <property type="evidence" value="ECO:0007669"/>
    <property type="project" value="UniProtKB-SubCell"/>
</dbReference>
<keyword evidence="13" id="KW-1185">Reference proteome</keyword>
<evidence type="ECO:0000256" key="4">
    <source>
        <dbReference type="ARBA" id="ARBA00022989"/>
    </source>
</evidence>
<dbReference type="Gene3D" id="1.20.1070.10">
    <property type="entry name" value="Rhodopsin 7-helix transmembrane proteins"/>
    <property type="match status" value="2"/>
</dbReference>
<dbReference type="InterPro" id="IPR000276">
    <property type="entry name" value="GPCR_Rhodpsn"/>
</dbReference>
<evidence type="ECO:0000256" key="3">
    <source>
        <dbReference type="ARBA" id="ARBA00022692"/>
    </source>
</evidence>
<evidence type="ECO:0000313" key="14">
    <source>
        <dbReference type="RefSeq" id="XP_022084418.1"/>
    </source>
</evidence>
<dbReference type="PRINTS" id="PR00237">
    <property type="entry name" value="GPCRRHODOPSN"/>
</dbReference>
<sequence>MYSLPVTPTPYTNEADTESQPLISRTTRPTRLSRQGVPDASRGFLINLAVIDIAVCALAMPCFSLTLLEGRWIFEPVLCKIVAFLKTVSLFAGALSLCVIAVDRYRKLGSGLTAAAPLLGQGGYKLVCSVNWLYSPSYTIFCFISFGFIPVLFMSYCYLSITLHIHQRKKRLQRSRAFAVRSLTAWVNPDIQALSRTRSNPGPPPPSKINSIHITREEIGVLKTMVVVVFFFSIVAIPYIIMRLISL</sequence>
<evidence type="ECO:0000256" key="11">
    <source>
        <dbReference type="SAM" id="Phobius"/>
    </source>
</evidence>
<reference evidence="14" key="1">
    <citation type="submission" date="2025-08" db="UniProtKB">
        <authorList>
            <consortium name="RefSeq"/>
        </authorList>
    </citation>
    <scope>IDENTIFICATION</scope>
</reference>
<dbReference type="InterPro" id="IPR017452">
    <property type="entry name" value="GPCR_Rhodpsn_7TM"/>
</dbReference>
<gene>
    <name evidence="14" type="primary">LOC110975874</name>
</gene>
<evidence type="ECO:0000256" key="6">
    <source>
        <dbReference type="ARBA" id="ARBA00023136"/>
    </source>
</evidence>
<feature type="transmembrane region" description="Helical" evidence="11">
    <location>
        <begin position="44"/>
        <end position="65"/>
    </location>
</feature>
<evidence type="ECO:0000256" key="10">
    <source>
        <dbReference type="SAM" id="MobiDB-lite"/>
    </source>
</evidence>
<organism evidence="13 14">
    <name type="scientific">Acanthaster planci</name>
    <name type="common">Crown-of-thorns starfish</name>
    <dbReference type="NCBI Taxonomy" id="133434"/>
    <lineage>
        <taxon>Eukaryota</taxon>
        <taxon>Metazoa</taxon>
        <taxon>Echinodermata</taxon>
        <taxon>Eleutherozoa</taxon>
        <taxon>Asterozoa</taxon>
        <taxon>Asteroidea</taxon>
        <taxon>Valvatacea</taxon>
        <taxon>Valvatida</taxon>
        <taxon>Acanthasteridae</taxon>
        <taxon>Acanthaster</taxon>
    </lineage>
</organism>
<proteinExistence type="inferred from homology"/>
<feature type="transmembrane region" description="Helical" evidence="11">
    <location>
        <begin position="138"/>
        <end position="161"/>
    </location>
</feature>
<keyword evidence="2" id="KW-1003">Cell membrane</keyword>
<keyword evidence="7 9" id="KW-0675">Receptor</keyword>
<protein>
    <submittedName>
        <fullName evidence="14">Neuropeptide Y receptor type 6-like</fullName>
    </submittedName>
</protein>
<feature type="domain" description="G-protein coupled receptors family 1 profile" evidence="12">
    <location>
        <begin position="18"/>
        <end position="247"/>
    </location>
</feature>
<comment type="subcellular location">
    <subcellularLocation>
        <location evidence="1">Cell membrane</location>
        <topology evidence="1">Multi-pass membrane protein</topology>
    </subcellularLocation>
</comment>
<dbReference type="PANTHER" id="PTHR22752">
    <property type="entry name" value="G PROTEIN-COUPLED RECEPTOR"/>
    <property type="match status" value="1"/>
</dbReference>
<evidence type="ECO:0000313" key="13">
    <source>
        <dbReference type="Proteomes" id="UP000694845"/>
    </source>
</evidence>
<accession>A0A8B7XU89</accession>
<feature type="transmembrane region" description="Helical" evidence="11">
    <location>
        <begin position="77"/>
        <end position="102"/>
    </location>
</feature>